<dbReference type="PANTHER" id="PTHR32282:SF34">
    <property type="entry name" value="PENICILLIN-BINDING PROTEIN 1A"/>
    <property type="match status" value="1"/>
</dbReference>
<evidence type="ECO:0000259" key="11">
    <source>
        <dbReference type="Pfam" id="PF00905"/>
    </source>
</evidence>
<dbReference type="SUPFAM" id="SSF53955">
    <property type="entry name" value="Lysozyme-like"/>
    <property type="match status" value="1"/>
</dbReference>
<protein>
    <submittedName>
        <fullName evidence="13">Transglycosylase domain-containing protein</fullName>
        <ecNumber evidence="13">2.4.-.-</ecNumber>
    </submittedName>
</protein>
<evidence type="ECO:0000256" key="8">
    <source>
        <dbReference type="ARBA" id="ARBA00049902"/>
    </source>
</evidence>
<feature type="compositionally biased region" description="Basic residues" evidence="9">
    <location>
        <begin position="35"/>
        <end position="59"/>
    </location>
</feature>
<feature type="transmembrane region" description="Helical" evidence="10">
    <location>
        <begin position="78"/>
        <end position="96"/>
    </location>
</feature>
<dbReference type="Proteomes" id="UP001595765">
    <property type="component" value="Unassembled WGS sequence"/>
</dbReference>
<feature type="domain" description="Penicillin-binding protein transpeptidase" evidence="11">
    <location>
        <begin position="516"/>
        <end position="662"/>
    </location>
</feature>
<evidence type="ECO:0000256" key="6">
    <source>
        <dbReference type="ARBA" id="ARBA00023268"/>
    </source>
</evidence>
<keyword evidence="6" id="KW-0511">Multifunctional enzyme</keyword>
<dbReference type="Pfam" id="PF00905">
    <property type="entry name" value="Transpeptidase"/>
    <property type="match status" value="1"/>
</dbReference>
<evidence type="ECO:0000256" key="4">
    <source>
        <dbReference type="ARBA" id="ARBA00022679"/>
    </source>
</evidence>
<evidence type="ECO:0000256" key="10">
    <source>
        <dbReference type="SAM" id="Phobius"/>
    </source>
</evidence>
<dbReference type="InterPro" id="IPR001460">
    <property type="entry name" value="PCN-bd_Tpept"/>
</dbReference>
<keyword evidence="4 13" id="KW-0808">Transferase</keyword>
<organism evidence="13 14">
    <name type="scientific">Streptomyces polygonati</name>
    <dbReference type="NCBI Taxonomy" id="1617087"/>
    <lineage>
        <taxon>Bacteria</taxon>
        <taxon>Bacillati</taxon>
        <taxon>Actinomycetota</taxon>
        <taxon>Actinomycetes</taxon>
        <taxon>Kitasatosporales</taxon>
        <taxon>Streptomycetaceae</taxon>
        <taxon>Streptomyces</taxon>
    </lineage>
</organism>
<keyword evidence="5" id="KW-0378">Hydrolase</keyword>
<keyword evidence="14" id="KW-1185">Reference proteome</keyword>
<comment type="caution">
    <text evidence="13">The sequence shown here is derived from an EMBL/GenBank/DDBJ whole genome shotgun (WGS) entry which is preliminary data.</text>
</comment>
<dbReference type="GO" id="GO:0016757">
    <property type="term" value="F:glycosyltransferase activity"/>
    <property type="evidence" value="ECO:0007669"/>
    <property type="project" value="UniProtKB-KW"/>
</dbReference>
<dbReference type="InterPro" id="IPR036950">
    <property type="entry name" value="PBP_transglycosylase"/>
</dbReference>
<evidence type="ECO:0000313" key="13">
    <source>
        <dbReference type="EMBL" id="MFC4033493.1"/>
    </source>
</evidence>
<proteinExistence type="predicted"/>
<dbReference type="InterPro" id="IPR050396">
    <property type="entry name" value="Glycosyltr_51/Transpeptidase"/>
</dbReference>
<evidence type="ECO:0000313" key="14">
    <source>
        <dbReference type="Proteomes" id="UP001595765"/>
    </source>
</evidence>
<keyword evidence="1" id="KW-0121">Carboxypeptidase</keyword>
<keyword evidence="2" id="KW-0645">Protease</keyword>
<keyword evidence="3 13" id="KW-0328">Glycosyltransferase</keyword>
<keyword evidence="10" id="KW-1133">Transmembrane helix</keyword>
<dbReference type="InterPro" id="IPR001264">
    <property type="entry name" value="Glyco_trans_51"/>
</dbReference>
<dbReference type="Gene3D" id="3.40.710.10">
    <property type="entry name" value="DD-peptidase/beta-lactamase superfamily"/>
    <property type="match status" value="1"/>
</dbReference>
<evidence type="ECO:0000256" key="3">
    <source>
        <dbReference type="ARBA" id="ARBA00022676"/>
    </source>
</evidence>
<keyword evidence="10" id="KW-0472">Membrane</keyword>
<feature type="region of interest" description="Disordered" evidence="9">
    <location>
        <begin position="619"/>
        <end position="655"/>
    </location>
</feature>
<comment type="catalytic activity">
    <reaction evidence="8">
        <text>[GlcNAc-(1-&gt;4)-Mur2Ac(oyl-L-Ala-gamma-D-Glu-L-Lys-D-Ala-D-Ala)](n)-di-trans,octa-cis-undecaprenyl diphosphate + beta-D-GlcNAc-(1-&gt;4)-Mur2Ac(oyl-L-Ala-gamma-D-Glu-L-Lys-D-Ala-D-Ala)-di-trans,octa-cis-undecaprenyl diphosphate = [GlcNAc-(1-&gt;4)-Mur2Ac(oyl-L-Ala-gamma-D-Glu-L-Lys-D-Ala-D-Ala)](n+1)-di-trans,octa-cis-undecaprenyl diphosphate + di-trans,octa-cis-undecaprenyl diphosphate + H(+)</text>
        <dbReference type="Rhea" id="RHEA:23708"/>
        <dbReference type="Rhea" id="RHEA-COMP:9602"/>
        <dbReference type="Rhea" id="RHEA-COMP:9603"/>
        <dbReference type="ChEBI" id="CHEBI:15378"/>
        <dbReference type="ChEBI" id="CHEBI:58405"/>
        <dbReference type="ChEBI" id="CHEBI:60033"/>
        <dbReference type="ChEBI" id="CHEBI:78435"/>
        <dbReference type="EC" id="2.4.99.28"/>
    </reaction>
</comment>
<feature type="domain" description="Glycosyl transferase family 51" evidence="12">
    <location>
        <begin position="122"/>
        <end position="297"/>
    </location>
</feature>
<dbReference type="EMBL" id="JBHSBB010000013">
    <property type="protein sequence ID" value="MFC4033493.1"/>
    <property type="molecule type" value="Genomic_DNA"/>
</dbReference>
<feature type="region of interest" description="Disordered" evidence="9">
    <location>
        <begin position="18"/>
        <end position="68"/>
    </location>
</feature>
<accession>A0ABV8HQN9</accession>
<sequence length="709" mass="76097">MRRLTTKDVAERLRAVRDAVRSATASRPGPARAPRGPRRPRGTRGLRHLRHLGRLRPRYPRPGQRGPRRWLPSLRQTLLLGTWVILALAAAVGIAYERTAIPKDLNAIAVQQDNVYYWADGTEMARVGPIDRQAMPLSRIPTSVQWAVMAAENANFYGDHGVSPRGIARALTKMATGGDVQGGSTITQQYVKNVYLDQDQTLSRKFTEILISVKLDDKVSKQQILDGYLNTSWFGRGAYGVQRAAKAYYGKDVSQLNASQGAFLATLLKGAGLYDPSVSPANHKRAVARWNWVLDRMVSIGQLSARERATYKVFPEPNAPAVPPGLSGQTGYLVDTARQYVSAHSGISDARFDLGGYQIYTTFEKPKVDALAAAVKQRLGGLSPATRPADRDVRVGAASVATDGRILALYGGPDYIKQGFDDANVAVVPAGTTYAPFVYAAALRDGVVRQRDVPRATVGPDSLYDGDDHIPIRTPEGPYWNRDGKIVKTANAGKRSWGRISLRRAVADGVNGPIMQLGMDVGLNLVRQASVDAGLLPDSGFGEQIPAFSLGTATPSPIRMADAYATFAAHGTHTDPYSVLRVTRDGVQIPVQRPVATHPFSPQVAGAVDDALRDAVTDGAARRAGGTGQADHSDQSGQGLAGLPGTAPDGTSGSFVGYDRTTATAVSLFRIDPATQRLLPLTGLAGRPGVEASGTYPADIWDQYMKSVS</sequence>
<evidence type="ECO:0000259" key="12">
    <source>
        <dbReference type="Pfam" id="PF00912"/>
    </source>
</evidence>
<comment type="catalytic activity">
    <reaction evidence="7">
        <text>Preferential cleavage: (Ac)2-L-Lys-D-Ala-|-D-Ala. Also transpeptidation of peptidyl-alanyl moieties that are N-acyl substituents of D-alanine.</text>
        <dbReference type="EC" id="3.4.16.4"/>
    </reaction>
</comment>
<dbReference type="InterPro" id="IPR012338">
    <property type="entry name" value="Beta-lactam/transpept-like"/>
</dbReference>
<name>A0ABV8HQN9_9ACTN</name>
<keyword evidence="10" id="KW-0812">Transmembrane</keyword>
<evidence type="ECO:0000256" key="7">
    <source>
        <dbReference type="ARBA" id="ARBA00034000"/>
    </source>
</evidence>
<dbReference type="Gene3D" id="1.10.3810.10">
    <property type="entry name" value="Biosynthetic peptidoglycan transglycosylase-like"/>
    <property type="match status" value="1"/>
</dbReference>
<gene>
    <name evidence="13" type="ORF">ACFO3J_18690</name>
</gene>
<reference evidence="14" key="1">
    <citation type="journal article" date="2019" name="Int. J. Syst. Evol. Microbiol.">
        <title>The Global Catalogue of Microorganisms (GCM) 10K type strain sequencing project: providing services to taxonomists for standard genome sequencing and annotation.</title>
        <authorList>
            <consortium name="The Broad Institute Genomics Platform"/>
            <consortium name="The Broad Institute Genome Sequencing Center for Infectious Disease"/>
            <person name="Wu L."/>
            <person name="Ma J."/>
        </authorList>
    </citation>
    <scope>NUCLEOTIDE SEQUENCE [LARGE SCALE GENOMIC DNA]</scope>
    <source>
        <strain evidence="14">CGMCC 4.7237</strain>
    </source>
</reference>
<evidence type="ECO:0000256" key="1">
    <source>
        <dbReference type="ARBA" id="ARBA00022645"/>
    </source>
</evidence>
<evidence type="ECO:0000256" key="9">
    <source>
        <dbReference type="SAM" id="MobiDB-lite"/>
    </source>
</evidence>
<dbReference type="SUPFAM" id="SSF56601">
    <property type="entry name" value="beta-lactamase/transpeptidase-like"/>
    <property type="match status" value="1"/>
</dbReference>
<dbReference type="PANTHER" id="PTHR32282">
    <property type="entry name" value="BINDING PROTEIN TRANSPEPTIDASE, PUTATIVE-RELATED"/>
    <property type="match status" value="1"/>
</dbReference>
<evidence type="ECO:0000256" key="5">
    <source>
        <dbReference type="ARBA" id="ARBA00022801"/>
    </source>
</evidence>
<dbReference type="RefSeq" id="WP_386430584.1">
    <property type="nucleotide sequence ID" value="NZ_JBHSBB010000013.1"/>
</dbReference>
<evidence type="ECO:0000256" key="2">
    <source>
        <dbReference type="ARBA" id="ARBA00022670"/>
    </source>
</evidence>
<dbReference type="Pfam" id="PF00912">
    <property type="entry name" value="Transgly"/>
    <property type="match status" value="1"/>
</dbReference>
<dbReference type="EC" id="2.4.-.-" evidence="13"/>
<dbReference type="InterPro" id="IPR023346">
    <property type="entry name" value="Lysozyme-like_dom_sf"/>
</dbReference>